<dbReference type="Gene3D" id="3.40.630.30">
    <property type="match status" value="1"/>
</dbReference>
<accession>A0A8H2WFU0</accession>
<evidence type="ECO:0000313" key="2">
    <source>
        <dbReference type="Proteomes" id="UP000663826"/>
    </source>
</evidence>
<dbReference type="Proteomes" id="UP000663826">
    <property type="component" value="Unassembled WGS sequence"/>
</dbReference>
<comment type="caution">
    <text evidence="1">The sequence shown here is derived from an EMBL/GenBank/DDBJ whole genome shotgun (WGS) entry which is preliminary data.</text>
</comment>
<dbReference type="EMBL" id="CAJMWQ010000767">
    <property type="protein sequence ID" value="CAE6377904.1"/>
    <property type="molecule type" value="Genomic_DNA"/>
</dbReference>
<organism evidence="1 2">
    <name type="scientific">Rhizoctonia solani</name>
    <dbReference type="NCBI Taxonomy" id="456999"/>
    <lineage>
        <taxon>Eukaryota</taxon>
        <taxon>Fungi</taxon>
        <taxon>Dikarya</taxon>
        <taxon>Basidiomycota</taxon>
        <taxon>Agaricomycotina</taxon>
        <taxon>Agaricomycetes</taxon>
        <taxon>Cantharellales</taxon>
        <taxon>Ceratobasidiaceae</taxon>
        <taxon>Rhizoctonia</taxon>
    </lineage>
</organism>
<protein>
    <recommendedName>
        <fullName evidence="3">N-acetyltransferase domain-containing protein</fullName>
    </recommendedName>
</protein>
<evidence type="ECO:0008006" key="3">
    <source>
        <dbReference type="Google" id="ProtNLM"/>
    </source>
</evidence>
<proteinExistence type="predicted"/>
<evidence type="ECO:0000313" key="1">
    <source>
        <dbReference type="EMBL" id="CAE6377904.1"/>
    </source>
</evidence>
<gene>
    <name evidence="1" type="ORF">RDB_LOCUS19265</name>
</gene>
<dbReference type="AlphaFoldDB" id="A0A8H2WFU0"/>
<sequence>MAEPSSGLLEIRTPTLEDIPDLYRICLLTANAGESAESLHQYPEVLQGLYIEPYLRLPTTFGFVLVGATKLLQNKNPTLHYVSSTQIILAHRE</sequence>
<reference evidence="1" key="1">
    <citation type="submission" date="2021-01" db="EMBL/GenBank/DDBJ databases">
        <authorList>
            <person name="Kaushik A."/>
        </authorList>
    </citation>
    <scope>NUCLEOTIDE SEQUENCE</scope>
    <source>
        <strain evidence="1">AG1-1B</strain>
    </source>
</reference>
<name>A0A8H2WFU0_9AGAM</name>